<dbReference type="SUPFAM" id="SSF53098">
    <property type="entry name" value="Ribonuclease H-like"/>
    <property type="match status" value="1"/>
</dbReference>
<name>B2JXN4_PARP8</name>
<dbReference type="HOGENOM" id="CLU_029113_2_0_4"/>
<dbReference type="GO" id="GO:0015074">
    <property type="term" value="P:DNA integration"/>
    <property type="evidence" value="ECO:0007669"/>
    <property type="project" value="InterPro"/>
</dbReference>
<dbReference type="Proteomes" id="UP000001192">
    <property type="component" value="Plasmid pBPHY02"/>
</dbReference>
<dbReference type="OrthoDB" id="8875582at2"/>
<evidence type="ECO:0000313" key="4">
    <source>
        <dbReference type="Proteomes" id="UP000001192"/>
    </source>
</evidence>
<dbReference type="RefSeq" id="WP_012406549.1">
    <property type="nucleotide sequence ID" value="NC_010627.1"/>
</dbReference>
<keyword evidence="4" id="KW-1185">Reference proteome</keyword>
<geneLocation type="plasmid" evidence="3 4">
    <name>pBPHY02</name>
</geneLocation>
<proteinExistence type="predicted"/>
<keyword evidence="3" id="KW-0614">Plasmid</keyword>
<dbReference type="AlphaFoldDB" id="B2JXN4"/>
<dbReference type="EMBL" id="CP001046">
    <property type="protein sequence ID" value="ACC76392.1"/>
    <property type="molecule type" value="Genomic_DNA"/>
</dbReference>
<dbReference type="Gene3D" id="3.30.420.10">
    <property type="entry name" value="Ribonuclease H-like superfamily/Ribonuclease H"/>
    <property type="match status" value="1"/>
</dbReference>
<dbReference type="eggNOG" id="COG2801">
    <property type="taxonomic scope" value="Bacteria"/>
</dbReference>
<dbReference type="InterPro" id="IPR012337">
    <property type="entry name" value="RNaseH-like_sf"/>
</dbReference>
<dbReference type="InterPro" id="IPR036397">
    <property type="entry name" value="RNaseH_sf"/>
</dbReference>
<protein>
    <submittedName>
        <fullName evidence="3">Integrase catalytic region</fullName>
    </submittedName>
</protein>
<gene>
    <name evidence="3" type="ordered locus">Bphy_7430</name>
</gene>
<dbReference type="PROSITE" id="PS50994">
    <property type="entry name" value="INTEGRASE"/>
    <property type="match status" value="1"/>
</dbReference>
<evidence type="ECO:0000313" key="3">
    <source>
        <dbReference type="EMBL" id="ACC76392.1"/>
    </source>
</evidence>
<reference evidence="4" key="1">
    <citation type="journal article" date="2014" name="Stand. Genomic Sci.">
        <title>Complete genome sequence of Burkholderia phymatum STM815(T), a broad host range and efficient nitrogen-fixing symbiont of Mimosa species.</title>
        <authorList>
            <person name="Moulin L."/>
            <person name="Klonowska A."/>
            <person name="Caroline B."/>
            <person name="Booth K."/>
            <person name="Vriezen J.A."/>
            <person name="Melkonian R."/>
            <person name="James E.K."/>
            <person name="Young J.P."/>
            <person name="Bena G."/>
            <person name="Hauser L."/>
            <person name="Land M."/>
            <person name="Kyrpides N."/>
            <person name="Bruce D."/>
            <person name="Chain P."/>
            <person name="Copeland A."/>
            <person name="Pitluck S."/>
            <person name="Woyke T."/>
            <person name="Lizotte-Waniewski M."/>
            <person name="Bristow J."/>
            <person name="Riley M."/>
        </authorList>
    </citation>
    <scope>NUCLEOTIDE SEQUENCE [LARGE SCALE GENOMIC DNA]</scope>
    <source>
        <strain evidence="4">DSM 17167 / CIP 108236 / LMG 21445 / STM815</strain>
        <plasmid evidence="4">Plasmid pBPHY02</plasmid>
    </source>
</reference>
<dbReference type="GO" id="GO:0003676">
    <property type="term" value="F:nucleic acid binding"/>
    <property type="evidence" value="ECO:0007669"/>
    <property type="project" value="InterPro"/>
</dbReference>
<feature type="region of interest" description="Disordered" evidence="1">
    <location>
        <begin position="507"/>
        <end position="532"/>
    </location>
</feature>
<sequence length="532" mass="60651">MTRRLSMTTRRELTEAVGERYRRSDRNEKRQILDEFVELTGYHRKHAIRVLCRELRPPRAKPGPQRRYDDEVRAALITLWEAADRICGKRLKALIPTLIDSMTRHGHLSLAKGVRQRLKQISAATIDRLLRDVREQAFSGKRRRAGGVGNAIRRAVPIRTFTDWNDPLPGYLEIDFVEHCGGTKIDGDFVHSFVMTDIATGWTECLAMPFRSGALVLEHVERVSEALPFPLRGLDCDNDSAFMNEAVFDFCKATGIELTRSRAYKKNDQAWVEQKNGAIVRRLVGYGRLRGLEATETLASLYQVSRLYINFFQPSFKLKSKTRHGAKVTKRYEAPLTPLERVLRSASIPEATKRSLRARFRTLDPLDLLRRMREAQQRVAECSASGGVPTQTKTATEVPLADFLSSLGTAWQGGEIRPTHNRKARVPHDWRTREDPFEHTWPKIQEWLETEPGITAKQLYERLTAMAPTLYSGAQLRTLQRRVKAWRSNRARELVTRILSGADAEVVKKADAATQRQPSSPQNDSSVTVSRE</sequence>
<organism evidence="3 4">
    <name type="scientific">Paraburkholderia phymatum (strain DSM 17167 / CIP 108236 / LMG 21445 / STM815)</name>
    <name type="common">Burkholderia phymatum</name>
    <dbReference type="NCBI Taxonomy" id="391038"/>
    <lineage>
        <taxon>Bacteria</taxon>
        <taxon>Pseudomonadati</taxon>
        <taxon>Pseudomonadota</taxon>
        <taxon>Betaproteobacteria</taxon>
        <taxon>Burkholderiales</taxon>
        <taxon>Burkholderiaceae</taxon>
        <taxon>Paraburkholderia</taxon>
    </lineage>
</organism>
<accession>B2JXN4</accession>
<evidence type="ECO:0000256" key="1">
    <source>
        <dbReference type="SAM" id="MobiDB-lite"/>
    </source>
</evidence>
<evidence type="ECO:0000259" key="2">
    <source>
        <dbReference type="PROSITE" id="PS50994"/>
    </source>
</evidence>
<dbReference type="Pfam" id="PF00665">
    <property type="entry name" value="rve"/>
    <property type="match status" value="1"/>
</dbReference>
<feature type="domain" description="Integrase catalytic" evidence="2">
    <location>
        <begin position="165"/>
        <end position="346"/>
    </location>
</feature>
<feature type="compositionally biased region" description="Polar residues" evidence="1">
    <location>
        <begin position="514"/>
        <end position="532"/>
    </location>
</feature>
<dbReference type="KEGG" id="bph:Bphy_7430"/>
<dbReference type="InterPro" id="IPR001584">
    <property type="entry name" value="Integrase_cat-core"/>
</dbReference>